<gene>
    <name evidence="2" type="ORF">GDO54_003975</name>
</gene>
<keyword evidence="1" id="KW-0472">Membrane</keyword>
<evidence type="ECO:0000256" key="1">
    <source>
        <dbReference type="SAM" id="Phobius"/>
    </source>
</evidence>
<feature type="transmembrane region" description="Helical" evidence="1">
    <location>
        <begin position="77"/>
        <end position="97"/>
    </location>
</feature>
<dbReference type="EMBL" id="DYDO01000011">
    <property type="protein sequence ID" value="DBA16597.1"/>
    <property type="molecule type" value="Genomic_DNA"/>
</dbReference>
<evidence type="ECO:0000313" key="3">
    <source>
        <dbReference type="Proteomes" id="UP001181693"/>
    </source>
</evidence>
<comment type="caution">
    <text evidence="2">The sequence shown here is derived from an EMBL/GenBank/DDBJ whole genome shotgun (WGS) entry which is preliminary data.</text>
</comment>
<evidence type="ECO:0000313" key="2">
    <source>
        <dbReference type="EMBL" id="DBA16597.1"/>
    </source>
</evidence>
<name>A0AAV2ZYV1_PYXAD</name>
<proteinExistence type="predicted"/>
<dbReference type="Proteomes" id="UP001181693">
    <property type="component" value="Unassembled WGS sequence"/>
</dbReference>
<accession>A0AAV2ZYV1</accession>
<feature type="transmembrane region" description="Helical" evidence="1">
    <location>
        <begin position="31"/>
        <end position="57"/>
    </location>
</feature>
<sequence length="127" mass="14915">MDLVLNAADHYFFTPYIYPASWPEDESIRQIISLLIVTNLGGFIIYLLFGALSYYFVFDHSLMKHPQFLKNQVRREIIFSLKSMPWMSVPTVALFFAEVRGYSRLYDNIDSSPYGKYLSVFLFLNFI</sequence>
<organism evidence="2 3">
    <name type="scientific">Pyxicephalus adspersus</name>
    <name type="common">African bullfrog</name>
    <dbReference type="NCBI Taxonomy" id="30357"/>
    <lineage>
        <taxon>Eukaryota</taxon>
        <taxon>Metazoa</taxon>
        <taxon>Chordata</taxon>
        <taxon>Craniata</taxon>
        <taxon>Vertebrata</taxon>
        <taxon>Euteleostomi</taxon>
        <taxon>Amphibia</taxon>
        <taxon>Batrachia</taxon>
        <taxon>Anura</taxon>
        <taxon>Neobatrachia</taxon>
        <taxon>Ranoidea</taxon>
        <taxon>Pyxicephalidae</taxon>
        <taxon>Pyxicephalinae</taxon>
        <taxon>Pyxicephalus</taxon>
    </lineage>
</organism>
<dbReference type="AlphaFoldDB" id="A0AAV2ZYV1"/>
<keyword evidence="1" id="KW-0812">Transmembrane</keyword>
<keyword evidence="1" id="KW-1133">Transmembrane helix</keyword>
<reference evidence="2" key="1">
    <citation type="thesis" date="2020" institute="ProQuest LLC" country="789 East Eisenhower Parkway, Ann Arbor, MI, USA">
        <title>Comparative Genomics and Chromosome Evolution.</title>
        <authorList>
            <person name="Mudd A.B."/>
        </authorList>
    </citation>
    <scope>NUCLEOTIDE SEQUENCE</scope>
    <source>
        <strain evidence="2">1538</strain>
        <tissue evidence="2">Blood</tissue>
    </source>
</reference>
<protein>
    <submittedName>
        <fullName evidence="2">Uncharacterized protein</fullName>
    </submittedName>
</protein>
<keyword evidence="3" id="KW-1185">Reference proteome</keyword>